<name>A0AAE0NRC1_SORBR</name>
<feature type="compositionally biased region" description="Acidic residues" evidence="1">
    <location>
        <begin position="166"/>
        <end position="175"/>
    </location>
</feature>
<evidence type="ECO:0000313" key="4">
    <source>
        <dbReference type="EMBL" id="KAK3386266.1"/>
    </source>
</evidence>
<feature type="domain" description="RecQ mediated genome instability protein 1 OB-fold" evidence="2">
    <location>
        <begin position="110"/>
        <end position="290"/>
    </location>
</feature>
<sequence length="304" mass="32628">METARTLHRQITTTSSSTWGHLPIPSLTWLSSIIPSNTVRTPPLPSLLATARSRLLSSDLSTPGLLDPTWVSSHTFPSSIITNGTQQQQQPPNSTNARSGSASGPVSGTAKEVVVLDREIIVQLLDIQNISLSKWEIVEELESVERGEQTRGRQVIRLPTTTSDSNNDDGSDLDLGDGGSQTQLAQNTTQGQAAAAQAAQAKERRNATHKLTLQDAAGQKIYAVELKRVEEVSVPKMVGGKQIGNTPIGCKLVLKKGTKVARGVVLLEPGLVQVLGGRVEAWGKVWDEGRLERLRGEVQGLGQT</sequence>
<accession>A0AAE0NRC1</accession>
<organism evidence="4 5">
    <name type="scientific">Sordaria brevicollis</name>
    <dbReference type="NCBI Taxonomy" id="83679"/>
    <lineage>
        <taxon>Eukaryota</taxon>
        <taxon>Fungi</taxon>
        <taxon>Dikarya</taxon>
        <taxon>Ascomycota</taxon>
        <taxon>Pezizomycotina</taxon>
        <taxon>Sordariomycetes</taxon>
        <taxon>Sordariomycetidae</taxon>
        <taxon>Sordariales</taxon>
        <taxon>Sordariaceae</taxon>
        <taxon>Sordaria</taxon>
    </lineage>
</organism>
<dbReference type="InterPro" id="IPR049363">
    <property type="entry name" value="RMI1_N"/>
</dbReference>
<feature type="compositionally biased region" description="Polar residues" evidence="1">
    <location>
        <begin position="93"/>
        <end position="106"/>
    </location>
</feature>
<reference evidence="4" key="1">
    <citation type="journal article" date="2023" name="Mol. Phylogenet. Evol.">
        <title>Genome-scale phylogeny and comparative genomics of the fungal order Sordariales.</title>
        <authorList>
            <person name="Hensen N."/>
            <person name="Bonometti L."/>
            <person name="Westerberg I."/>
            <person name="Brannstrom I.O."/>
            <person name="Guillou S."/>
            <person name="Cros-Aarteil S."/>
            <person name="Calhoun S."/>
            <person name="Haridas S."/>
            <person name="Kuo A."/>
            <person name="Mondo S."/>
            <person name="Pangilinan J."/>
            <person name="Riley R."/>
            <person name="LaButti K."/>
            <person name="Andreopoulos B."/>
            <person name="Lipzen A."/>
            <person name="Chen C."/>
            <person name="Yan M."/>
            <person name="Daum C."/>
            <person name="Ng V."/>
            <person name="Clum A."/>
            <person name="Steindorff A."/>
            <person name="Ohm R.A."/>
            <person name="Martin F."/>
            <person name="Silar P."/>
            <person name="Natvig D.O."/>
            <person name="Lalanne C."/>
            <person name="Gautier V."/>
            <person name="Ament-Velasquez S.L."/>
            <person name="Kruys A."/>
            <person name="Hutchinson M.I."/>
            <person name="Powell A.J."/>
            <person name="Barry K."/>
            <person name="Miller A.N."/>
            <person name="Grigoriev I.V."/>
            <person name="Debuchy R."/>
            <person name="Gladieux P."/>
            <person name="Hiltunen Thoren M."/>
            <person name="Johannesson H."/>
        </authorList>
    </citation>
    <scope>NUCLEOTIDE SEQUENCE</scope>
    <source>
        <strain evidence="4">FGSC 1904</strain>
    </source>
</reference>
<dbReference type="Pfam" id="PF08585">
    <property type="entry name" value="RMI1_N_C"/>
    <property type="match status" value="1"/>
</dbReference>
<dbReference type="Gene3D" id="2.40.50.770">
    <property type="entry name" value="RecQ-mediated genome instability protein Rmi1, C-terminal domain"/>
    <property type="match status" value="1"/>
</dbReference>
<protein>
    <recommendedName>
        <fullName evidence="6">RecQ mediated genome instability protein 1-like N-terminal helical domain-containing protein</fullName>
    </recommendedName>
</protein>
<gene>
    <name evidence="4" type="ORF">B0T20DRAFT_493851</name>
</gene>
<dbReference type="InterPro" id="IPR042470">
    <property type="entry name" value="RMI1_N_C_sf"/>
</dbReference>
<evidence type="ECO:0008006" key="6">
    <source>
        <dbReference type="Google" id="ProtNLM"/>
    </source>
</evidence>
<keyword evidence="5" id="KW-1185">Reference proteome</keyword>
<evidence type="ECO:0000313" key="5">
    <source>
        <dbReference type="Proteomes" id="UP001281003"/>
    </source>
</evidence>
<dbReference type="Proteomes" id="UP001281003">
    <property type="component" value="Unassembled WGS sequence"/>
</dbReference>
<dbReference type="InterPro" id="IPR013894">
    <property type="entry name" value="RMI1_OB"/>
</dbReference>
<evidence type="ECO:0000256" key="1">
    <source>
        <dbReference type="SAM" id="MobiDB-lite"/>
    </source>
</evidence>
<evidence type="ECO:0000259" key="2">
    <source>
        <dbReference type="Pfam" id="PF08585"/>
    </source>
</evidence>
<reference evidence="4" key="2">
    <citation type="submission" date="2023-07" db="EMBL/GenBank/DDBJ databases">
        <authorList>
            <consortium name="Lawrence Berkeley National Laboratory"/>
            <person name="Haridas S."/>
            <person name="Hensen N."/>
            <person name="Bonometti L."/>
            <person name="Westerberg I."/>
            <person name="Brannstrom I.O."/>
            <person name="Guillou S."/>
            <person name="Cros-Aarteil S."/>
            <person name="Calhoun S."/>
            <person name="Kuo A."/>
            <person name="Mondo S."/>
            <person name="Pangilinan J."/>
            <person name="Riley R."/>
            <person name="LaButti K."/>
            <person name="Andreopoulos B."/>
            <person name="Lipzen A."/>
            <person name="Chen C."/>
            <person name="Yanf M."/>
            <person name="Daum C."/>
            <person name="Ng V."/>
            <person name="Clum A."/>
            <person name="Steindorff A."/>
            <person name="Ohm R."/>
            <person name="Martin F."/>
            <person name="Silar P."/>
            <person name="Natvig D."/>
            <person name="Lalanne C."/>
            <person name="Gautier V."/>
            <person name="Ament-velasquez S.L."/>
            <person name="Kruys A."/>
            <person name="Hutchinson M.I."/>
            <person name="Powell A.J."/>
            <person name="Barry K."/>
            <person name="Miller A.N."/>
            <person name="Grigoriev I.V."/>
            <person name="Debuchy R."/>
            <person name="Gladieux P."/>
            <person name="Thoren M.H."/>
            <person name="Johannesson H."/>
        </authorList>
    </citation>
    <scope>NUCLEOTIDE SEQUENCE</scope>
    <source>
        <strain evidence="4">FGSC 1904</strain>
    </source>
</reference>
<dbReference type="Pfam" id="PF21000">
    <property type="entry name" value="RMI1_N_N"/>
    <property type="match status" value="1"/>
</dbReference>
<feature type="region of interest" description="Disordered" evidence="1">
    <location>
        <begin position="77"/>
        <end position="107"/>
    </location>
</feature>
<dbReference type="EMBL" id="JAUTDP010000020">
    <property type="protein sequence ID" value="KAK3386266.1"/>
    <property type="molecule type" value="Genomic_DNA"/>
</dbReference>
<feature type="domain" description="RMI1 N-terminal" evidence="3">
    <location>
        <begin position="23"/>
        <end position="62"/>
    </location>
</feature>
<proteinExistence type="predicted"/>
<feature type="compositionally biased region" description="Low complexity" evidence="1">
    <location>
        <begin position="180"/>
        <end position="189"/>
    </location>
</feature>
<dbReference type="AlphaFoldDB" id="A0AAE0NRC1"/>
<comment type="caution">
    <text evidence="4">The sequence shown here is derived from an EMBL/GenBank/DDBJ whole genome shotgun (WGS) entry which is preliminary data.</text>
</comment>
<evidence type="ECO:0000259" key="3">
    <source>
        <dbReference type="Pfam" id="PF21000"/>
    </source>
</evidence>
<feature type="region of interest" description="Disordered" evidence="1">
    <location>
        <begin position="144"/>
        <end position="189"/>
    </location>
</feature>